<dbReference type="InParanoid" id="E4ZTD7"/>
<dbReference type="STRING" id="985895.E4ZTD7"/>
<evidence type="ECO:0000256" key="6">
    <source>
        <dbReference type="SAM" id="MobiDB-lite"/>
    </source>
</evidence>
<dbReference type="PANTHER" id="PTHR33048:SF129">
    <property type="entry name" value="INTEGRAL MEMBRANE PROTEIN-RELATED"/>
    <property type="match status" value="1"/>
</dbReference>
<feature type="transmembrane region" description="Helical" evidence="7">
    <location>
        <begin position="87"/>
        <end position="107"/>
    </location>
</feature>
<dbReference type="HOGENOM" id="CLU_028200_25_6_1"/>
<comment type="subcellular location">
    <subcellularLocation>
        <location evidence="1">Membrane</location>
        <topology evidence="1">Multi-pass membrane protein</topology>
    </subcellularLocation>
</comment>
<evidence type="ECO:0000256" key="2">
    <source>
        <dbReference type="ARBA" id="ARBA00022692"/>
    </source>
</evidence>
<proteinExistence type="inferred from homology"/>
<feature type="transmembrane region" description="Helical" evidence="7">
    <location>
        <begin position="169"/>
        <end position="192"/>
    </location>
</feature>
<accession>E4ZTD7</accession>
<dbReference type="PANTHER" id="PTHR33048">
    <property type="entry name" value="PTH11-LIKE INTEGRAL MEMBRANE PROTEIN (AFU_ORTHOLOGUE AFUA_5G11245)"/>
    <property type="match status" value="1"/>
</dbReference>
<evidence type="ECO:0000313" key="10">
    <source>
        <dbReference type="Proteomes" id="UP000002668"/>
    </source>
</evidence>
<feature type="transmembrane region" description="Helical" evidence="7">
    <location>
        <begin position="250"/>
        <end position="272"/>
    </location>
</feature>
<feature type="region of interest" description="Disordered" evidence="6">
    <location>
        <begin position="330"/>
        <end position="367"/>
    </location>
</feature>
<protein>
    <submittedName>
        <fullName evidence="9">Predicted protein</fullName>
    </submittedName>
</protein>
<feature type="transmembrane region" description="Helical" evidence="7">
    <location>
        <begin position="212"/>
        <end position="238"/>
    </location>
</feature>
<evidence type="ECO:0000256" key="5">
    <source>
        <dbReference type="ARBA" id="ARBA00038359"/>
    </source>
</evidence>
<gene>
    <name evidence="9" type="ORF">LEMA_P117960.1</name>
</gene>
<dbReference type="Pfam" id="PF20684">
    <property type="entry name" value="Fung_rhodopsin"/>
    <property type="match status" value="1"/>
</dbReference>
<dbReference type="Proteomes" id="UP000002668">
    <property type="component" value="Genome"/>
</dbReference>
<sequence length="559" mass="62800">MQPMIIVSDLRGDLDLSAKLYFDSNSSMRLPPYEVLISWPRPNYDSPVTRGNALVLVNSIFLGLVVITVGLRLYTRLAIKRWFGLDDVFILLALLFTIGLTAVVLLANRDYGWDRHVYDIPFDALVPTSKIAMSAKVVFTAAATFTRLSLHCFYYRLVADSGKTWFKGLIHANVIYTVGIFFSFTFLSIFLCDPVKNYWALGAPVDSCMDEGYVTLVCGIINCVADFATTITPMPLVIGLHMPRRQRIAVALLFGLGMIVTVAGIVRTWYIYISLVKSSDQTWYAYPLWIAAAVEIDLGVICASAPVLRPLLSKIPFSLSGTFSRGISLGRSTGSTTSAQTHRRSGNAPIASATSSTGQSETLHSIPELGSDKVKRYELRHWDDEERRIMATEEVTRGSQEAILDNEVANDEQPKQGMARLWQKIKKSESNPDMKDDMTITRTSEVELQSEPAITQQLRGYPQVRSQQKLQGPASAPPMVPFRKRQGLVYVNERITAIPRRILGQRLRQQTTQHKVKHIPPASHPQGTYRETRALKIPRLAPTRQEKRTRLFQKTKYIK</sequence>
<keyword evidence="3 7" id="KW-1133">Transmembrane helix</keyword>
<dbReference type="eggNOG" id="ENOG502SMK9">
    <property type="taxonomic scope" value="Eukaryota"/>
</dbReference>
<name>E4ZTD7_LEPMJ</name>
<comment type="similarity">
    <text evidence="5">Belongs to the SAT4 family.</text>
</comment>
<feature type="transmembrane region" description="Helical" evidence="7">
    <location>
        <begin position="284"/>
        <end position="308"/>
    </location>
</feature>
<dbReference type="InterPro" id="IPR052337">
    <property type="entry name" value="SAT4-like"/>
</dbReference>
<keyword evidence="10" id="KW-1185">Reference proteome</keyword>
<dbReference type="InterPro" id="IPR049326">
    <property type="entry name" value="Rhodopsin_dom_fungi"/>
</dbReference>
<dbReference type="OMA" id="VVINIWI"/>
<keyword evidence="4 7" id="KW-0472">Membrane</keyword>
<evidence type="ECO:0000259" key="8">
    <source>
        <dbReference type="Pfam" id="PF20684"/>
    </source>
</evidence>
<feature type="transmembrane region" description="Helical" evidence="7">
    <location>
        <begin position="53"/>
        <end position="75"/>
    </location>
</feature>
<evidence type="ECO:0000256" key="4">
    <source>
        <dbReference type="ARBA" id="ARBA00023136"/>
    </source>
</evidence>
<dbReference type="AlphaFoldDB" id="E4ZTD7"/>
<dbReference type="EMBL" id="FP929125">
    <property type="protein sequence ID" value="CBX94793.1"/>
    <property type="molecule type" value="Genomic_DNA"/>
</dbReference>
<feature type="compositionally biased region" description="Polar residues" evidence="6">
    <location>
        <begin position="352"/>
        <end position="363"/>
    </location>
</feature>
<feature type="domain" description="Rhodopsin" evidence="8">
    <location>
        <begin position="71"/>
        <end position="314"/>
    </location>
</feature>
<evidence type="ECO:0000256" key="3">
    <source>
        <dbReference type="ARBA" id="ARBA00022989"/>
    </source>
</evidence>
<dbReference type="OrthoDB" id="4525788at2759"/>
<keyword evidence="2 7" id="KW-0812">Transmembrane</keyword>
<evidence type="ECO:0000313" key="9">
    <source>
        <dbReference type="EMBL" id="CBX94793.1"/>
    </source>
</evidence>
<organism evidence="10">
    <name type="scientific">Leptosphaeria maculans (strain JN3 / isolate v23.1.3 / race Av1-4-5-6-7-8)</name>
    <name type="common">Blackleg fungus</name>
    <name type="synonym">Phoma lingam</name>
    <dbReference type="NCBI Taxonomy" id="985895"/>
    <lineage>
        <taxon>Eukaryota</taxon>
        <taxon>Fungi</taxon>
        <taxon>Dikarya</taxon>
        <taxon>Ascomycota</taxon>
        <taxon>Pezizomycotina</taxon>
        <taxon>Dothideomycetes</taxon>
        <taxon>Pleosporomycetidae</taxon>
        <taxon>Pleosporales</taxon>
        <taxon>Pleosporineae</taxon>
        <taxon>Leptosphaeriaceae</taxon>
        <taxon>Plenodomus</taxon>
        <taxon>Plenodomus lingam/Leptosphaeria maculans species complex</taxon>
    </lineage>
</organism>
<feature type="transmembrane region" description="Helical" evidence="7">
    <location>
        <begin position="137"/>
        <end position="157"/>
    </location>
</feature>
<reference evidence="10" key="1">
    <citation type="journal article" date="2011" name="Nat. Commun.">
        <title>Effector diversification within compartments of the Leptosphaeria maculans genome affected by Repeat-Induced Point mutations.</title>
        <authorList>
            <person name="Rouxel T."/>
            <person name="Grandaubert J."/>
            <person name="Hane J.K."/>
            <person name="Hoede C."/>
            <person name="van de Wouw A.P."/>
            <person name="Couloux A."/>
            <person name="Dominguez V."/>
            <person name="Anthouard V."/>
            <person name="Bally P."/>
            <person name="Bourras S."/>
            <person name="Cozijnsen A.J."/>
            <person name="Ciuffetti L.M."/>
            <person name="Degrave A."/>
            <person name="Dilmaghani A."/>
            <person name="Duret L."/>
            <person name="Fudal I."/>
            <person name="Goodwin S.B."/>
            <person name="Gout L."/>
            <person name="Glaser N."/>
            <person name="Linglin J."/>
            <person name="Kema G.H.J."/>
            <person name="Lapalu N."/>
            <person name="Lawrence C.B."/>
            <person name="May K."/>
            <person name="Meyer M."/>
            <person name="Ollivier B."/>
            <person name="Poulain J."/>
            <person name="Schoch C.L."/>
            <person name="Simon A."/>
            <person name="Spatafora J.W."/>
            <person name="Stachowiak A."/>
            <person name="Turgeon B.G."/>
            <person name="Tyler B.M."/>
            <person name="Vincent D."/>
            <person name="Weissenbach J."/>
            <person name="Amselem J."/>
            <person name="Quesneville H."/>
            <person name="Oliver R.P."/>
            <person name="Wincker P."/>
            <person name="Balesdent M.-H."/>
            <person name="Howlett B.J."/>
        </authorList>
    </citation>
    <scope>NUCLEOTIDE SEQUENCE [LARGE SCALE GENOMIC DNA]</scope>
    <source>
        <strain evidence="10">JN3 / isolate v23.1.3 / race Av1-4-5-6-7-8</strain>
    </source>
</reference>
<dbReference type="GO" id="GO:0016020">
    <property type="term" value="C:membrane"/>
    <property type="evidence" value="ECO:0007669"/>
    <property type="project" value="UniProtKB-SubCell"/>
</dbReference>
<dbReference type="VEuPathDB" id="FungiDB:LEMA_P117960.1"/>
<evidence type="ECO:0000256" key="1">
    <source>
        <dbReference type="ARBA" id="ARBA00004141"/>
    </source>
</evidence>
<evidence type="ECO:0000256" key="7">
    <source>
        <dbReference type="SAM" id="Phobius"/>
    </source>
</evidence>
<feature type="compositionally biased region" description="Polar residues" evidence="6">
    <location>
        <begin position="330"/>
        <end position="340"/>
    </location>
</feature>